<accession>A0AAE1L532</accession>
<sequence length="79" mass="9038">MKSVPTMKTNQTIKSGPQNINMDAEYIAKLLVELEQNKKIIKQLKEEGERKDRILQDLAVDMFCLAYVKPSRTMHLSSG</sequence>
<dbReference type="EMBL" id="JAHWGI010000011">
    <property type="protein sequence ID" value="KAK3907446.1"/>
    <property type="molecule type" value="Genomic_DNA"/>
</dbReference>
<reference evidence="1" key="2">
    <citation type="journal article" date="2023" name="BMC Genomics">
        <title>Pest status, molecular evolution, and epigenetic factors derived from the genome assembly of Frankliniella fusca, a thysanopteran phytovirus vector.</title>
        <authorList>
            <person name="Catto M.A."/>
            <person name="Labadie P.E."/>
            <person name="Jacobson A.L."/>
            <person name="Kennedy G.G."/>
            <person name="Srinivasan R."/>
            <person name="Hunt B.G."/>
        </authorList>
    </citation>
    <scope>NUCLEOTIDE SEQUENCE</scope>
    <source>
        <strain evidence="1">PL_HMW_Pooled</strain>
    </source>
</reference>
<reference evidence="1" key="1">
    <citation type="submission" date="2021-07" db="EMBL/GenBank/DDBJ databases">
        <authorList>
            <person name="Catto M.A."/>
            <person name="Jacobson A."/>
            <person name="Kennedy G."/>
            <person name="Labadie P."/>
            <person name="Hunt B.G."/>
            <person name="Srinivasan R."/>
        </authorList>
    </citation>
    <scope>NUCLEOTIDE SEQUENCE</scope>
    <source>
        <strain evidence="1">PL_HMW_Pooled</strain>
        <tissue evidence="1">Head</tissue>
    </source>
</reference>
<evidence type="ECO:0000313" key="2">
    <source>
        <dbReference type="Proteomes" id="UP001219518"/>
    </source>
</evidence>
<organism evidence="1 2">
    <name type="scientific">Frankliniella fusca</name>
    <dbReference type="NCBI Taxonomy" id="407009"/>
    <lineage>
        <taxon>Eukaryota</taxon>
        <taxon>Metazoa</taxon>
        <taxon>Ecdysozoa</taxon>
        <taxon>Arthropoda</taxon>
        <taxon>Hexapoda</taxon>
        <taxon>Insecta</taxon>
        <taxon>Pterygota</taxon>
        <taxon>Neoptera</taxon>
        <taxon>Paraneoptera</taxon>
        <taxon>Thysanoptera</taxon>
        <taxon>Terebrantia</taxon>
        <taxon>Thripoidea</taxon>
        <taxon>Thripidae</taxon>
        <taxon>Frankliniella</taxon>
    </lineage>
</organism>
<dbReference type="AlphaFoldDB" id="A0AAE1L532"/>
<gene>
    <name evidence="1" type="ORF">KUF71_002945</name>
</gene>
<comment type="caution">
    <text evidence="1">The sequence shown here is derived from an EMBL/GenBank/DDBJ whole genome shotgun (WGS) entry which is preliminary data.</text>
</comment>
<keyword evidence="2" id="KW-1185">Reference proteome</keyword>
<dbReference type="Proteomes" id="UP001219518">
    <property type="component" value="Unassembled WGS sequence"/>
</dbReference>
<protein>
    <submittedName>
        <fullName evidence="1">Neurofilament medium polypeptide</fullName>
    </submittedName>
</protein>
<evidence type="ECO:0000313" key="1">
    <source>
        <dbReference type="EMBL" id="KAK3907446.1"/>
    </source>
</evidence>
<name>A0AAE1L532_9NEOP</name>
<proteinExistence type="predicted"/>